<dbReference type="GO" id="GO:0022857">
    <property type="term" value="F:transmembrane transporter activity"/>
    <property type="evidence" value="ECO:0007669"/>
    <property type="project" value="InterPro"/>
</dbReference>
<dbReference type="OrthoDB" id="5562638at2759"/>
<keyword evidence="10" id="KW-1185">Reference proteome</keyword>
<dbReference type="EMBL" id="GG745370">
    <property type="protein sequence ID" value="KNE71175.1"/>
    <property type="molecule type" value="Genomic_DNA"/>
</dbReference>
<feature type="transmembrane region" description="Helical" evidence="6">
    <location>
        <begin position="602"/>
        <end position="625"/>
    </location>
</feature>
<evidence type="ECO:0000313" key="9">
    <source>
        <dbReference type="EMBL" id="KNE71175.1"/>
    </source>
</evidence>
<dbReference type="InterPro" id="IPR007210">
    <property type="entry name" value="ABC_Gly_betaine_transp_sub-bd"/>
</dbReference>
<feature type="transmembrane region" description="Helical" evidence="6">
    <location>
        <begin position="568"/>
        <end position="590"/>
    </location>
</feature>
<feature type="signal peptide" evidence="7">
    <location>
        <begin position="1"/>
        <end position="24"/>
    </location>
</feature>
<feature type="chain" id="PRO_5005548409" description="G-protein coupled receptors family 3 profile domain-containing protein" evidence="7">
    <location>
        <begin position="25"/>
        <end position="845"/>
    </location>
</feature>
<reference evidence="10" key="2">
    <citation type="submission" date="2009-11" db="EMBL/GenBank/DDBJ databases">
        <title>The Genome Sequence of Allomyces macrogynus strain ATCC 38327.</title>
        <authorList>
            <consortium name="The Broad Institute Genome Sequencing Platform"/>
            <person name="Russ C."/>
            <person name="Cuomo C."/>
            <person name="Shea T."/>
            <person name="Young S.K."/>
            <person name="Zeng Q."/>
            <person name="Koehrsen M."/>
            <person name="Haas B."/>
            <person name="Borodovsky M."/>
            <person name="Guigo R."/>
            <person name="Alvarado L."/>
            <person name="Berlin A."/>
            <person name="Borenstein D."/>
            <person name="Chen Z."/>
            <person name="Engels R."/>
            <person name="Freedman E."/>
            <person name="Gellesch M."/>
            <person name="Goldberg J."/>
            <person name="Griggs A."/>
            <person name="Gujja S."/>
            <person name="Heiman D."/>
            <person name="Hepburn T."/>
            <person name="Howarth C."/>
            <person name="Jen D."/>
            <person name="Larson L."/>
            <person name="Lewis B."/>
            <person name="Mehta T."/>
            <person name="Park D."/>
            <person name="Pearson M."/>
            <person name="Roberts A."/>
            <person name="Saif S."/>
            <person name="Shenoy N."/>
            <person name="Sisk P."/>
            <person name="Stolte C."/>
            <person name="Sykes S."/>
            <person name="Walk T."/>
            <person name="White J."/>
            <person name="Yandava C."/>
            <person name="Burger G."/>
            <person name="Gray M.W."/>
            <person name="Holland P.W.H."/>
            <person name="King N."/>
            <person name="Lang F.B.F."/>
            <person name="Roger A.J."/>
            <person name="Ruiz-Trillo I."/>
            <person name="Lander E."/>
            <person name="Nusbaum C."/>
        </authorList>
    </citation>
    <scope>NUCLEOTIDE SEQUENCE [LARGE SCALE GENOMIC DNA]</scope>
    <source>
        <strain evidence="10">ATCC 38327</strain>
    </source>
</reference>
<dbReference type="AlphaFoldDB" id="A0A0L0T8Y2"/>
<sequence>MHRYGTSAAALVVFLLSLTFLTNAVVRAQGVRRGTPRCLQPLTVAPLGWVGTATGADTIQQAPADIVLEADAWTSTYIAATLLQDVMGVKVTVLEFGGSSGTYLRVASGQVHANLEVWPNSKTALYQQFIVQQGAVEDSGMIGYAAKISWYINTAIANAYPTLIFDSWRSYTMNSVLQYLPAFGTTTPARKADGSWLCDSATYSYCSNGIFVPPQCQANPSSCREFWHMEPSYSKGENEQRIVTLGLNLVVVYLGADFTSAVTRCANQNSYACIFYYWKPEILPSTLSLSVVSLPEYNSTCYSQFSATRVGTASNSLACNWATDLIMKISSAGLQTSAPYVSSFFKQFSLKDHDINFLLNDYATTGVTETTACKWITSNRNLWNAWIPAPPANYILSLDAMTSSEALPILVAVLCALVLSATLPTFYLLYRYSGVAAVKAQSPRFMQLIALGVLIVDLSMVLEIVSPKVTGVCAARIWLLALGSCTVLGSLIVKTARIFLIFGNRRRMQFNLKDARLLGGVLAMVALDVVLLGAWTGAATPSAVVSTVSTTTYTYLCSTRTDAGGTAITGILAIFHASQLLVACWLSFKIRNVGTTYNESKYIALAAYNILLACIVVVPVAVLPINFRAQFVIKCVCILLAVGGVLGLLVWRPILEVVLAGSAKPETLYTLEPQPKGKPDRGMSVRNALAKSDKGDEGMLCGLDARVGPRYAIKQMGGLFRQWVEVDVVLLHHPLPALLITPCNSPKGGQAYMFKVYAFPADGATDCFVLRVGGSSYLVQAKDAADADRWIHDIETTFKAVNASTVGSASHGSTGGSGALSTISAPNESAGSRRPPGPQRSGMVG</sequence>
<dbReference type="CDD" id="cd15047">
    <property type="entry name" value="7tmC_GABA-B-like"/>
    <property type="match status" value="1"/>
</dbReference>
<dbReference type="Proteomes" id="UP000054350">
    <property type="component" value="Unassembled WGS sequence"/>
</dbReference>
<keyword evidence="7" id="KW-0732">Signal</keyword>
<protein>
    <recommendedName>
        <fullName evidence="8">G-protein coupled receptors family 3 profile domain-containing protein</fullName>
    </recommendedName>
</protein>
<evidence type="ECO:0000256" key="4">
    <source>
        <dbReference type="ARBA" id="ARBA00023136"/>
    </source>
</evidence>
<reference evidence="9 10" key="1">
    <citation type="submission" date="2009-11" db="EMBL/GenBank/DDBJ databases">
        <title>Annotation of Allomyces macrogynus ATCC 38327.</title>
        <authorList>
            <consortium name="The Broad Institute Genome Sequencing Platform"/>
            <person name="Russ C."/>
            <person name="Cuomo C."/>
            <person name="Burger G."/>
            <person name="Gray M.W."/>
            <person name="Holland P.W.H."/>
            <person name="King N."/>
            <person name="Lang F.B.F."/>
            <person name="Roger A.J."/>
            <person name="Ruiz-Trillo I."/>
            <person name="Young S.K."/>
            <person name="Zeng Q."/>
            <person name="Gargeya S."/>
            <person name="Fitzgerald M."/>
            <person name="Haas B."/>
            <person name="Abouelleil A."/>
            <person name="Alvarado L."/>
            <person name="Arachchi H.M."/>
            <person name="Berlin A."/>
            <person name="Chapman S.B."/>
            <person name="Gearin G."/>
            <person name="Goldberg J."/>
            <person name="Griggs A."/>
            <person name="Gujja S."/>
            <person name="Hansen M."/>
            <person name="Heiman D."/>
            <person name="Howarth C."/>
            <person name="Larimer J."/>
            <person name="Lui A."/>
            <person name="MacDonald P.J.P."/>
            <person name="McCowen C."/>
            <person name="Montmayeur A."/>
            <person name="Murphy C."/>
            <person name="Neiman D."/>
            <person name="Pearson M."/>
            <person name="Priest M."/>
            <person name="Roberts A."/>
            <person name="Saif S."/>
            <person name="Shea T."/>
            <person name="Sisk P."/>
            <person name="Stolte C."/>
            <person name="Sykes S."/>
            <person name="Wortman J."/>
            <person name="Nusbaum C."/>
            <person name="Birren B."/>
        </authorList>
    </citation>
    <scope>NUCLEOTIDE SEQUENCE [LARGE SCALE GENOMIC DNA]</scope>
    <source>
        <strain evidence="9 10">ATCC 38327</strain>
    </source>
</reference>
<gene>
    <name evidence="9" type="ORF">AMAG_15836</name>
</gene>
<dbReference type="SUPFAM" id="SSF53850">
    <property type="entry name" value="Periplasmic binding protein-like II"/>
    <property type="match status" value="2"/>
</dbReference>
<dbReference type="PRINTS" id="PR01176">
    <property type="entry name" value="GABABRECEPTR"/>
</dbReference>
<dbReference type="Gene3D" id="3.40.190.10">
    <property type="entry name" value="Periplasmic binding protein-like II"/>
    <property type="match status" value="1"/>
</dbReference>
<keyword evidence="3 6" id="KW-1133">Transmembrane helix</keyword>
<feature type="region of interest" description="Disordered" evidence="5">
    <location>
        <begin position="809"/>
        <end position="845"/>
    </location>
</feature>
<accession>A0A0L0T8Y2</accession>
<feature type="transmembrane region" description="Helical" evidence="6">
    <location>
        <begin position="517"/>
        <end position="538"/>
    </location>
</feature>
<evidence type="ECO:0000313" key="10">
    <source>
        <dbReference type="Proteomes" id="UP000054350"/>
    </source>
</evidence>
<keyword evidence="2 6" id="KW-0812">Transmembrane</keyword>
<feature type="transmembrane region" description="Helical" evidence="6">
    <location>
        <begin position="631"/>
        <end position="651"/>
    </location>
</feature>
<dbReference type="Gene3D" id="3.40.190.100">
    <property type="entry name" value="Glycine betaine-binding periplasmic protein, domain 2"/>
    <property type="match status" value="1"/>
</dbReference>
<dbReference type="STRING" id="578462.A0A0L0T8Y2"/>
<feature type="transmembrane region" description="Helical" evidence="6">
    <location>
        <begin position="406"/>
        <end position="430"/>
    </location>
</feature>
<dbReference type="eggNOG" id="KOG1055">
    <property type="taxonomic scope" value="Eukaryota"/>
</dbReference>
<name>A0A0L0T8Y2_ALLM3</name>
<dbReference type="VEuPathDB" id="FungiDB:AMAG_15836"/>
<evidence type="ECO:0000256" key="1">
    <source>
        <dbReference type="ARBA" id="ARBA00004141"/>
    </source>
</evidence>
<dbReference type="PROSITE" id="PS50259">
    <property type="entry name" value="G_PROTEIN_RECEP_F3_4"/>
    <property type="match status" value="1"/>
</dbReference>
<evidence type="ECO:0000256" key="2">
    <source>
        <dbReference type="ARBA" id="ARBA00022692"/>
    </source>
</evidence>
<proteinExistence type="predicted"/>
<dbReference type="InterPro" id="IPR017978">
    <property type="entry name" value="GPCR_3_C"/>
</dbReference>
<evidence type="ECO:0000256" key="3">
    <source>
        <dbReference type="ARBA" id="ARBA00022989"/>
    </source>
</evidence>
<dbReference type="InterPro" id="IPR051530">
    <property type="entry name" value="mGluR/GABA-B-like"/>
</dbReference>
<feature type="transmembrane region" description="Helical" evidence="6">
    <location>
        <begin position="477"/>
        <end position="496"/>
    </location>
</feature>
<evidence type="ECO:0000256" key="6">
    <source>
        <dbReference type="SAM" id="Phobius"/>
    </source>
</evidence>
<dbReference type="GO" id="GO:0004930">
    <property type="term" value="F:G protein-coupled receptor activity"/>
    <property type="evidence" value="ECO:0007669"/>
    <property type="project" value="InterPro"/>
</dbReference>
<evidence type="ECO:0000256" key="5">
    <source>
        <dbReference type="SAM" id="MobiDB-lite"/>
    </source>
</evidence>
<comment type="subcellular location">
    <subcellularLocation>
        <location evidence="1">Membrane</location>
        <topology evidence="1">Multi-pass membrane protein</topology>
    </subcellularLocation>
</comment>
<feature type="domain" description="G-protein coupled receptors family 3 profile" evidence="8">
    <location>
        <begin position="407"/>
        <end position="627"/>
    </location>
</feature>
<evidence type="ECO:0000256" key="7">
    <source>
        <dbReference type="SAM" id="SignalP"/>
    </source>
</evidence>
<dbReference type="PANTHER" id="PTHR46924">
    <property type="entry name" value="METABOTROPIC GLUTAMATE RECEPTOR-LIKE PROTEIN C-RELATED-RELATED"/>
    <property type="match status" value="1"/>
</dbReference>
<dbReference type="GO" id="GO:0043190">
    <property type="term" value="C:ATP-binding cassette (ABC) transporter complex"/>
    <property type="evidence" value="ECO:0007669"/>
    <property type="project" value="InterPro"/>
</dbReference>
<organism evidence="9 10">
    <name type="scientific">Allomyces macrogynus (strain ATCC 38327)</name>
    <name type="common">Allomyces javanicus var. macrogynus</name>
    <dbReference type="NCBI Taxonomy" id="578462"/>
    <lineage>
        <taxon>Eukaryota</taxon>
        <taxon>Fungi</taxon>
        <taxon>Fungi incertae sedis</taxon>
        <taxon>Blastocladiomycota</taxon>
        <taxon>Blastocladiomycetes</taxon>
        <taxon>Blastocladiales</taxon>
        <taxon>Blastocladiaceae</taxon>
        <taxon>Allomyces</taxon>
    </lineage>
</organism>
<dbReference type="Pfam" id="PF04069">
    <property type="entry name" value="OpuAC"/>
    <property type="match status" value="1"/>
</dbReference>
<evidence type="ECO:0000259" key="8">
    <source>
        <dbReference type="PROSITE" id="PS50259"/>
    </source>
</evidence>
<feature type="transmembrane region" description="Helical" evidence="6">
    <location>
        <begin position="445"/>
        <end position="465"/>
    </location>
</feature>
<dbReference type="Pfam" id="PF00003">
    <property type="entry name" value="7tm_3"/>
    <property type="match status" value="1"/>
</dbReference>
<keyword evidence="4 6" id="KW-0472">Membrane</keyword>